<comment type="caution">
    <text evidence="3">The sequence shown here is derived from an EMBL/GenBank/DDBJ whole genome shotgun (WGS) entry which is preliminary data.</text>
</comment>
<evidence type="ECO:0000313" key="3">
    <source>
        <dbReference type="EMBL" id="MCT2592470.1"/>
    </source>
</evidence>
<accession>A0ABT2JX33</accession>
<feature type="transmembrane region" description="Helical" evidence="2">
    <location>
        <begin position="29"/>
        <end position="47"/>
    </location>
</feature>
<name>A0ABT2JX33_9ACTN</name>
<evidence type="ECO:0000256" key="1">
    <source>
        <dbReference type="SAM" id="MobiDB-lite"/>
    </source>
</evidence>
<dbReference type="Pfam" id="PF19609">
    <property type="entry name" value="DUF6114"/>
    <property type="match status" value="1"/>
</dbReference>
<dbReference type="InterPro" id="IPR046096">
    <property type="entry name" value="DUF6114"/>
</dbReference>
<protein>
    <submittedName>
        <fullName evidence="3">DUF6114 domain-containing protein</fullName>
    </submittedName>
</protein>
<feature type="transmembrane region" description="Helical" evidence="2">
    <location>
        <begin position="89"/>
        <end position="116"/>
    </location>
</feature>
<feature type="region of interest" description="Disordered" evidence="1">
    <location>
        <begin position="167"/>
        <end position="196"/>
    </location>
</feature>
<dbReference type="RefSeq" id="WP_260219794.1">
    <property type="nucleotide sequence ID" value="NZ_JAJAGO010000010.1"/>
</dbReference>
<organism evidence="3 4">
    <name type="scientific">Streptomyces gossypii</name>
    <dbReference type="NCBI Taxonomy" id="2883101"/>
    <lineage>
        <taxon>Bacteria</taxon>
        <taxon>Bacillati</taxon>
        <taxon>Actinomycetota</taxon>
        <taxon>Actinomycetes</taxon>
        <taxon>Kitasatosporales</taxon>
        <taxon>Streptomycetaceae</taxon>
        <taxon>Streptomyces</taxon>
    </lineage>
</organism>
<feature type="compositionally biased region" description="Low complexity" evidence="1">
    <location>
        <begin position="167"/>
        <end position="184"/>
    </location>
</feature>
<gene>
    <name evidence="3" type="ORF">LHJ74_21600</name>
</gene>
<keyword evidence="2" id="KW-1133">Transmembrane helix</keyword>
<proteinExistence type="predicted"/>
<evidence type="ECO:0000313" key="4">
    <source>
        <dbReference type="Proteomes" id="UP001156389"/>
    </source>
</evidence>
<reference evidence="3 4" key="1">
    <citation type="submission" date="2021-10" db="EMBL/GenBank/DDBJ databases">
        <title>Streptomyces gossypii sp. nov., isolated from soil collected from cotton field.</title>
        <authorList>
            <person name="Ge X."/>
            <person name="Chen X."/>
            <person name="Liu W."/>
        </authorList>
    </citation>
    <scope>NUCLEOTIDE SEQUENCE [LARGE SCALE GENOMIC DNA]</scope>
    <source>
        <strain evidence="3 4">N2-109</strain>
    </source>
</reference>
<dbReference type="Proteomes" id="UP001156389">
    <property type="component" value="Unassembled WGS sequence"/>
</dbReference>
<keyword evidence="4" id="KW-1185">Reference proteome</keyword>
<evidence type="ECO:0000256" key="2">
    <source>
        <dbReference type="SAM" id="Phobius"/>
    </source>
</evidence>
<dbReference type="EMBL" id="JAJAGO010000010">
    <property type="protein sequence ID" value="MCT2592470.1"/>
    <property type="molecule type" value="Genomic_DNA"/>
</dbReference>
<keyword evidence="2" id="KW-0472">Membrane</keyword>
<sequence>MSADTRERPIDRLGRMRANFRVWRGQRPFWGGIFTLLAGIPIMYVPYQNLTLGSLTIRMSTTAGAGSLIIGVLLIVLGLTMWFQPQSRVFAGVAAILLALVSLVVSNFGAFLIGFVPGLLGGALGVSWAPGRPLPTESAVAGRGATRGERAKAAGLLEADDAANDDLSVTGTASAPASSASTAADGNHANGRHGAG</sequence>
<feature type="transmembrane region" description="Helical" evidence="2">
    <location>
        <begin position="59"/>
        <end position="83"/>
    </location>
</feature>
<keyword evidence="2" id="KW-0812">Transmembrane</keyword>